<proteinExistence type="predicted"/>
<dbReference type="Proteomes" id="UP000320876">
    <property type="component" value="Unassembled WGS sequence"/>
</dbReference>
<dbReference type="GO" id="GO:0016301">
    <property type="term" value="F:kinase activity"/>
    <property type="evidence" value="ECO:0007669"/>
    <property type="project" value="UniProtKB-KW"/>
</dbReference>
<feature type="transmembrane region" description="Helical" evidence="4">
    <location>
        <begin position="177"/>
        <end position="202"/>
    </location>
</feature>
<dbReference type="CDD" id="cd16917">
    <property type="entry name" value="HATPase_UhpB-NarQ-NarX-like"/>
    <property type="match status" value="1"/>
</dbReference>
<dbReference type="PANTHER" id="PTHR24421">
    <property type="entry name" value="NITRATE/NITRITE SENSOR PROTEIN NARX-RELATED"/>
    <property type="match status" value="1"/>
</dbReference>
<feature type="transmembrane region" description="Helical" evidence="4">
    <location>
        <begin position="223"/>
        <end position="245"/>
    </location>
</feature>
<keyword evidence="1" id="KW-0808">Transferase</keyword>
<sequence>MSSDRLGSHRRGNFLMALLRGGAPVMATATSELPDEIADPTPIRPMRRIRHLAGTVDVAARDTLLLRAARYVALAPLAYRVIAVPGALIAFLGAGAATGNVGLAPVALVALSSVLLSVFGAFWLLRPEPFDGRKAALLLGVDVLFTGAANLVVAAAVPSSVFGAAMQVPGKHLLGAVALLTLALGVLYGGALVTASVPLAAAMHWLNTGQFDPASGFDGFGTLLGVLLTATGALVLVGLGTRLALAYGIRHGRQAERAVQHRMLHDTVLQSLEAMTLSRPGSSAEEELAALRRLAHAEVAQLRSRIECDAGGSGTAGSRPLGEKLAALAAEMARDGLRAQVVVAELDDETLSEARQLAVRDAVREALRNTMKHAGTDKVVVRVEERSGGIATVIRDHGTGFGPEAHPGFGISESINARLAEVGGTATVESTPGNGTRVTLWVPSYGAGSYQSDLQ</sequence>
<dbReference type="SUPFAM" id="SSF55874">
    <property type="entry name" value="ATPase domain of HSP90 chaperone/DNA topoisomerase II/histidine kinase"/>
    <property type="match status" value="1"/>
</dbReference>
<keyword evidence="4" id="KW-1133">Transmembrane helix</keyword>
<evidence type="ECO:0000256" key="4">
    <source>
        <dbReference type="SAM" id="Phobius"/>
    </source>
</evidence>
<evidence type="ECO:0000256" key="2">
    <source>
        <dbReference type="ARBA" id="ARBA00022777"/>
    </source>
</evidence>
<keyword evidence="2 6" id="KW-0418">Kinase</keyword>
<dbReference type="InterPro" id="IPR036890">
    <property type="entry name" value="HATPase_C_sf"/>
</dbReference>
<dbReference type="Pfam" id="PF02518">
    <property type="entry name" value="HATPase_c"/>
    <property type="match status" value="1"/>
</dbReference>
<feature type="domain" description="Histidine kinase/HSP90-like ATPase" evidence="5">
    <location>
        <begin position="356"/>
        <end position="444"/>
    </location>
</feature>
<keyword evidence="7" id="KW-1185">Reference proteome</keyword>
<dbReference type="GO" id="GO:0000160">
    <property type="term" value="P:phosphorelay signal transduction system"/>
    <property type="evidence" value="ECO:0007669"/>
    <property type="project" value="UniProtKB-KW"/>
</dbReference>
<feature type="transmembrane region" description="Helical" evidence="4">
    <location>
        <begin position="77"/>
        <end position="97"/>
    </location>
</feature>
<evidence type="ECO:0000259" key="5">
    <source>
        <dbReference type="Pfam" id="PF02518"/>
    </source>
</evidence>
<dbReference type="AlphaFoldDB" id="A0A542DL80"/>
<reference evidence="6 7" key="1">
    <citation type="submission" date="2019-06" db="EMBL/GenBank/DDBJ databases">
        <title>Sequencing the genomes of 1000 actinobacteria strains.</title>
        <authorList>
            <person name="Klenk H.-P."/>
        </authorList>
    </citation>
    <scope>NUCLEOTIDE SEQUENCE [LARGE SCALE GENOMIC DNA]</scope>
    <source>
        <strain evidence="6 7">DSM 45679</strain>
    </source>
</reference>
<organism evidence="6 7">
    <name type="scientific">Amycolatopsis cihanbeyliensis</name>
    <dbReference type="NCBI Taxonomy" id="1128664"/>
    <lineage>
        <taxon>Bacteria</taxon>
        <taxon>Bacillati</taxon>
        <taxon>Actinomycetota</taxon>
        <taxon>Actinomycetes</taxon>
        <taxon>Pseudonocardiales</taxon>
        <taxon>Pseudonocardiaceae</taxon>
        <taxon>Amycolatopsis</taxon>
    </lineage>
</organism>
<dbReference type="InterPro" id="IPR050482">
    <property type="entry name" value="Sensor_HK_TwoCompSys"/>
</dbReference>
<feature type="transmembrane region" description="Helical" evidence="4">
    <location>
        <begin position="103"/>
        <end position="125"/>
    </location>
</feature>
<evidence type="ECO:0000256" key="3">
    <source>
        <dbReference type="ARBA" id="ARBA00023012"/>
    </source>
</evidence>
<evidence type="ECO:0000313" key="6">
    <source>
        <dbReference type="EMBL" id="TQJ03838.1"/>
    </source>
</evidence>
<keyword evidence="4" id="KW-0812">Transmembrane</keyword>
<dbReference type="OrthoDB" id="3534981at2"/>
<feature type="transmembrane region" description="Helical" evidence="4">
    <location>
        <begin position="137"/>
        <end position="157"/>
    </location>
</feature>
<protein>
    <submittedName>
        <fullName evidence="6">Histidine kinase/DNA gyrase B/HSP90-like ATPase</fullName>
    </submittedName>
</protein>
<accession>A0A542DL80</accession>
<gene>
    <name evidence="6" type="ORF">FB471_3607</name>
</gene>
<keyword evidence="4" id="KW-0472">Membrane</keyword>
<dbReference type="EMBL" id="VFML01000001">
    <property type="protein sequence ID" value="TQJ03838.1"/>
    <property type="molecule type" value="Genomic_DNA"/>
</dbReference>
<comment type="caution">
    <text evidence="6">The sequence shown here is derived from an EMBL/GenBank/DDBJ whole genome shotgun (WGS) entry which is preliminary data.</text>
</comment>
<dbReference type="RefSeq" id="WP_141999602.1">
    <property type="nucleotide sequence ID" value="NZ_VFML01000001.1"/>
</dbReference>
<keyword evidence="3" id="KW-0902">Two-component regulatory system</keyword>
<name>A0A542DL80_AMYCI</name>
<evidence type="ECO:0000256" key="1">
    <source>
        <dbReference type="ARBA" id="ARBA00022679"/>
    </source>
</evidence>
<dbReference type="Gene3D" id="3.30.565.10">
    <property type="entry name" value="Histidine kinase-like ATPase, C-terminal domain"/>
    <property type="match status" value="1"/>
</dbReference>
<evidence type="ECO:0000313" key="7">
    <source>
        <dbReference type="Proteomes" id="UP000320876"/>
    </source>
</evidence>
<dbReference type="InterPro" id="IPR003594">
    <property type="entry name" value="HATPase_dom"/>
</dbReference>